<name>A0A0B1TJY6_OESDE</name>
<keyword evidence="3" id="KW-1185">Reference proteome</keyword>
<gene>
    <name evidence="2" type="ORF">OESDEN_03615</name>
</gene>
<sequence>MTNLITGKNYLAIEGIHMRIRIVLDHPPRDMIVLMVNTVIPIQKADVTTVVIEETIEKKTMLTILLRTTEEINHALTRATNMIVVVRSKKEIETTITTVITAHTTITKMPVNGIILHTARGIIRHGQATWIPHTHSRIEGVILWIITVKGSYRRDSNERTAYESSATRQGQRRNSPTHALTADERARLRIVRDFTFLYRDKSHGYQTLGNLFKILPVDSSVDWESLIRTYLPQVELIDFRDSHLLSWKEGSNPEENGSSI</sequence>
<dbReference type="OrthoDB" id="5821992at2759"/>
<accession>A0A0B1TJY6</accession>
<dbReference type="Proteomes" id="UP000053660">
    <property type="component" value="Unassembled WGS sequence"/>
</dbReference>
<proteinExistence type="predicted"/>
<feature type="compositionally biased region" description="Polar residues" evidence="1">
    <location>
        <begin position="162"/>
        <end position="178"/>
    </location>
</feature>
<protein>
    <submittedName>
        <fullName evidence="2">Uncharacterized protein</fullName>
    </submittedName>
</protein>
<organism evidence="2 3">
    <name type="scientific">Oesophagostomum dentatum</name>
    <name type="common">Nodular worm</name>
    <dbReference type="NCBI Taxonomy" id="61180"/>
    <lineage>
        <taxon>Eukaryota</taxon>
        <taxon>Metazoa</taxon>
        <taxon>Ecdysozoa</taxon>
        <taxon>Nematoda</taxon>
        <taxon>Chromadorea</taxon>
        <taxon>Rhabditida</taxon>
        <taxon>Rhabditina</taxon>
        <taxon>Rhabditomorpha</taxon>
        <taxon>Strongyloidea</taxon>
        <taxon>Strongylidae</taxon>
        <taxon>Oesophagostomum</taxon>
    </lineage>
</organism>
<dbReference type="AlphaFoldDB" id="A0A0B1TJY6"/>
<reference evidence="2 3" key="1">
    <citation type="submission" date="2014-03" db="EMBL/GenBank/DDBJ databases">
        <title>Draft genome of the hookworm Oesophagostomum dentatum.</title>
        <authorList>
            <person name="Mitreva M."/>
        </authorList>
    </citation>
    <scope>NUCLEOTIDE SEQUENCE [LARGE SCALE GENOMIC DNA]</scope>
    <source>
        <strain evidence="2 3">OD-Hann</strain>
    </source>
</reference>
<feature type="region of interest" description="Disordered" evidence="1">
    <location>
        <begin position="159"/>
        <end position="179"/>
    </location>
</feature>
<dbReference type="EMBL" id="KN549673">
    <property type="protein sequence ID" value="KHJ96421.1"/>
    <property type="molecule type" value="Genomic_DNA"/>
</dbReference>
<evidence type="ECO:0000313" key="3">
    <source>
        <dbReference type="Proteomes" id="UP000053660"/>
    </source>
</evidence>
<evidence type="ECO:0000256" key="1">
    <source>
        <dbReference type="SAM" id="MobiDB-lite"/>
    </source>
</evidence>
<evidence type="ECO:0000313" key="2">
    <source>
        <dbReference type="EMBL" id="KHJ96421.1"/>
    </source>
</evidence>